<comment type="caution">
    <text evidence="1">The sequence shown here is derived from an EMBL/GenBank/DDBJ whole genome shotgun (WGS) entry which is preliminary data.</text>
</comment>
<protein>
    <submittedName>
        <fullName evidence="1">Uncharacterized protein</fullName>
    </submittedName>
</protein>
<keyword evidence="2" id="KW-1185">Reference proteome</keyword>
<dbReference type="EMBL" id="JBBPBN010001247">
    <property type="protein sequence ID" value="KAK8479089.1"/>
    <property type="molecule type" value="Genomic_DNA"/>
</dbReference>
<proteinExistence type="predicted"/>
<accession>A0ABR1ZG82</accession>
<evidence type="ECO:0000313" key="1">
    <source>
        <dbReference type="EMBL" id="KAK8479089.1"/>
    </source>
</evidence>
<name>A0ABR1ZG82_9ROSI</name>
<gene>
    <name evidence="1" type="ORF">V6N11_074283</name>
</gene>
<reference evidence="1 2" key="1">
    <citation type="journal article" date="2024" name="G3 (Bethesda)">
        <title>Genome assembly of Hibiscus sabdariffa L. provides insights into metabolisms of medicinal natural products.</title>
        <authorList>
            <person name="Kim T."/>
        </authorList>
    </citation>
    <scope>NUCLEOTIDE SEQUENCE [LARGE SCALE GENOMIC DNA]</scope>
    <source>
        <strain evidence="1">TK-2024</strain>
        <tissue evidence="1">Old leaves</tissue>
    </source>
</reference>
<dbReference type="Proteomes" id="UP001396334">
    <property type="component" value="Unassembled WGS sequence"/>
</dbReference>
<sequence>MSDYYKKKKTCVWEESGRGCDIYEKSEKEGFEDVAWKVVKVSVGAAIGAKKAESCTTAVSAILYAHGHGHSHIELVCRERGPTFSTSLVNLFAAFAHHCI</sequence>
<organism evidence="1 2">
    <name type="scientific">Hibiscus sabdariffa</name>
    <name type="common">roselle</name>
    <dbReference type="NCBI Taxonomy" id="183260"/>
    <lineage>
        <taxon>Eukaryota</taxon>
        <taxon>Viridiplantae</taxon>
        <taxon>Streptophyta</taxon>
        <taxon>Embryophyta</taxon>
        <taxon>Tracheophyta</taxon>
        <taxon>Spermatophyta</taxon>
        <taxon>Magnoliopsida</taxon>
        <taxon>eudicotyledons</taxon>
        <taxon>Gunneridae</taxon>
        <taxon>Pentapetalae</taxon>
        <taxon>rosids</taxon>
        <taxon>malvids</taxon>
        <taxon>Malvales</taxon>
        <taxon>Malvaceae</taxon>
        <taxon>Malvoideae</taxon>
        <taxon>Hibiscus</taxon>
    </lineage>
</organism>
<evidence type="ECO:0000313" key="2">
    <source>
        <dbReference type="Proteomes" id="UP001396334"/>
    </source>
</evidence>